<sequence length="250" mass="27988">MQKYGVQVWLYTRYFFKVMLDNVSVMIYTVGLPIFFLVLNLKDELFKPLSLTQFTAHVMPFVAWIIMSNTIVMVGEVALLREQGYLKQYASLVVNPSVFIVSKALVNLGILVVILGLVGGVSAIVWQLELWAVLWRLWGVLLLVSVPIWGYCLPILSFQMRYQTVNGVINVVTLAVMIGSVTIGNWLNVSLTNIIANVLSPVYLVLNCFNVFVTGNWGAFLPSYLVALVGLSLIAWLGYRHLQLLPTEGL</sequence>
<evidence type="ECO:0000313" key="2">
    <source>
        <dbReference type="EMBL" id="MFC6202112.1"/>
    </source>
</evidence>
<feature type="transmembrane region" description="Helical" evidence="1">
    <location>
        <begin position="20"/>
        <end position="41"/>
    </location>
</feature>
<evidence type="ECO:0000256" key="1">
    <source>
        <dbReference type="SAM" id="Phobius"/>
    </source>
</evidence>
<gene>
    <name evidence="2" type="ORF">ACFP1L_09555</name>
</gene>
<dbReference type="Proteomes" id="UP001596171">
    <property type="component" value="Unassembled WGS sequence"/>
</dbReference>
<keyword evidence="3" id="KW-1185">Reference proteome</keyword>
<protein>
    <recommendedName>
        <fullName evidence="4">Transport protein</fullName>
    </recommendedName>
</protein>
<evidence type="ECO:0000313" key="3">
    <source>
        <dbReference type="Proteomes" id="UP001596171"/>
    </source>
</evidence>
<comment type="caution">
    <text evidence="2">The sequence shown here is derived from an EMBL/GenBank/DDBJ whole genome shotgun (WGS) entry which is preliminary data.</text>
</comment>
<accession>A0ABW1SKL4</accession>
<feature type="transmembrane region" description="Helical" evidence="1">
    <location>
        <begin position="194"/>
        <end position="213"/>
    </location>
</feature>
<feature type="transmembrane region" description="Helical" evidence="1">
    <location>
        <begin position="168"/>
        <end position="188"/>
    </location>
</feature>
<feature type="transmembrane region" description="Helical" evidence="1">
    <location>
        <begin position="61"/>
        <end position="80"/>
    </location>
</feature>
<dbReference type="EMBL" id="JBHSSE010000018">
    <property type="protein sequence ID" value="MFC6202112.1"/>
    <property type="molecule type" value="Genomic_DNA"/>
</dbReference>
<proteinExistence type="predicted"/>
<keyword evidence="1" id="KW-0472">Membrane</keyword>
<dbReference type="RefSeq" id="WP_137615492.1">
    <property type="nucleotide sequence ID" value="NZ_BJDI01000003.1"/>
</dbReference>
<feature type="transmembrane region" description="Helical" evidence="1">
    <location>
        <begin position="137"/>
        <end position="156"/>
    </location>
</feature>
<name>A0ABW1SKL4_9LACO</name>
<organism evidence="2 3">
    <name type="scientific">Lactiplantibacillus nangangensis</name>
    <dbReference type="NCBI Taxonomy" id="2559917"/>
    <lineage>
        <taxon>Bacteria</taxon>
        <taxon>Bacillati</taxon>
        <taxon>Bacillota</taxon>
        <taxon>Bacilli</taxon>
        <taxon>Lactobacillales</taxon>
        <taxon>Lactobacillaceae</taxon>
        <taxon>Lactiplantibacillus</taxon>
    </lineage>
</organism>
<feature type="transmembrane region" description="Helical" evidence="1">
    <location>
        <begin position="220"/>
        <end position="239"/>
    </location>
</feature>
<evidence type="ECO:0008006" key="4">
    <source>
        <dbReference type="Google" id="ProtNLM"/>
    </source>
</evidence>
<keyword evidence="1" id="KW-1133">Transmembrane helix</keyword>
<keyword evidence="1" id="KW-0812">Transmembrane</keyword>
<reference evidence="3" key="1">
    <citation type="journal article" date="2019" name="Int. J. Syst. Evol. Microbiol.">
        <title>The Global Catalogue of Microorganisms (GCM) 10K type strain sequencing project: providing services to taxonomists for standard genome sequencing and annotation.</title>
        <authorList>
            <consortium name="The Broad Institute Genomics Platform"/>
            <consortium name="The Broad Institute Genome Sequencing Center for Infectious Disease"/>
            <person name="Wu L."/>
            <person name="Ma J."/>
        </authorList>
    </citation>
    <scope>NUCLEOTIDE SEQUENCE [LARGE SCALE GENOMIC DNA]</scope>
    <source>
        <strain evidence="3">CCM 8930</strain>
    </source>
</reference>
<feature type="transmembrane region" description="Helical" evidence="1">
    <location>
        <begin position="92"/>
        <end position="125"/>
    </location>
</feature>